<gene>
    <name evidence="2" type="ORF">NPIL_373571</name>
</gene>
<protein>
    <submittedName>
        <fullName evidence="2">Uncharacterized protein</fullName>
    </submittedName>
</protein>
<evidence type="ECO:0000313" key="2">
    <source>
        <dbReference type="EMBL" id="GFU45996.1"/>
    </source>
</evidence>
<name>A0A8X6QYJ5_NEPPI</name>
<comment type="caution">
    <text evidence="2">The sequence shown here is derived from an EMBL/GenBank/DDBJ whole genome shotgun (WGS) entry which is preliminary data.</text>
</comment>
<dbReference type="Proteomes" id="UP000887013">
    <property type="component" value="Unassembled WGS sequence"/>
</dbReference>
<organism evidence="2 3">
    <name type="scientific">Nephila pilipes</name>
    <name type="common">Giant wood spider</name>
    <name type="synonym">Nephila maculata</name>
    <dbReference type="NCBI Taxonomy" id="299642"/>
    <lineage>
        <taxon>Eukaryota</taxon>
        <taxon>Metazoa</taxon>
        <taxon>Ecdysozoa</taxon>
        <taxon>Arthropoda</taxon>
        <taxon>Chelicerata</taxon>
        <taxon>Arachnida</taxon>
        <taxon>Araneae</taxon>
        <taxon>Araneomorphae</taxon>
        <taxon>Entelegynae</taxon>
        <taxon>Araneoidea</taxon>
        <taxon>Nephilidae</taxon>
        <taxon>Nephila</taxon>
    </lineage>
</organism>
<keyword evidence="3" id="KW-1185">Reference proteome</keyword>
<dbReference type="AlphaFoldDB" id="A0A8X6QYJ5"/>
<evidence type="ECO:0000256" key="1">
    <source>
        <dbReference type="SAM" id="MobiDB-lite"/>
    </source>
</evidence>
<evidence type="ECO:0000313" key="3">
    <source>
        <dbReference type="Proteomes" id="UP000887013"/>
    </source>
</evidence>
<reference evidence="2" key="1">
    <citation type="submission" date="2020-08" db="EMBL/GenBank/DDBJ databases">
        <title>Multicomponent nature underlies the extraordinary mechanical properties of spider dragline silk.</title>
        <authorList>
            <person name="Kono N."/>
            <person name="Nakamura H."/>
            <person name="Mori M."/>
            <person name="Yoshida Y."/>
            <person name="Ohtoshi R."/>
            <person name="Malay A.D."/>
            <person name="Moran D.A.P."/>
            <person name="Tomita M."/>
            <person name="Numata K."/>
            <person name="Arakawa K."/>
        </authorList>
    </citation>
    <scope>NUCLEOTIDE SEQUENCE</scope>
</reference>
<feature type="region of interest" description="Disordered" evidence="1">
    <location>
        <begin position="51"/>
        <end position="75"/>
    </location>
</feature>
<accession>A0A8X6QYJ5</accession>
<dbReference type="EMBL" id="BMAW01132893">
    <property type="protein sequence ID" value="GFU45996.1"/>
    <property type="molecule type" value="Genomic_DNA"/>
</dbReference>
<proteinExistence type="predicted"/>
<sequence>MARVRIQPHHQLVSVIKHQYGRCNSDRCSHFQPLARYFKRRFLHALATIQGTTKQPASDHRANSEAFQPTQGMPY</sequence>
<feature type="compositionally biased region" description="Polar residues" evidence="1">
    <location>
        <begin position="65"/>
        <end position="75"/>
    </location>
</feature>